<dbReference type="GO" id="GO:0000381">
    <property type="term" value="P:regulation of alternative mRNA splicing, via spliceosome"/>
    <property type="evidence" value="ECO:0007669"/>
    <property type="project" value="InterPro"/>
</dbReference>
<keyword evidence="6" id="KW-0597">Phosphoprotein</keyword>
<feature type="compositionally biased region" description="Low complexity" evidence="18">
    <location>
        <begin position="1034"/>
        <end position="1045"/>
    </location>
</feature>
<evidence type="ECO:0000256" key="11">
    <source>
        <dbReference type="ARBA" id="ARBA00022884"/>
    </source>
</evidence>
<dbReference type="SMART" id="SM00320">
    <property type="entry name" value="WD40"/>
    <property type="match status" value="6"/>
</dbReference>
<dbReference type="InterPro" id="IPR036322">
    <property type="entry name" value="WD40_repeat_dom_sf"/>
</dbReference>
<reference evidence="21" key="1">
    <citation type="submission" date="2024-02" db="UniProtKB">
        <authorList>
            <consortium name="WormBaseParasite"/>
        </authorList>
    </citation>
    <scope>IDENTIFICATION</scope>
</reference>
<evidence type="ECO:0000256" key="15">
    <source>
        <dbReference type="PROSITE-ProRule" id="PRU00176"/>
    </source>
</evidence>
<feature type="repeat" description="WD" evidence="16">
    <location>
        <begin position="582"/>
        <end position="623"/>
    </location>
</feature>
<sequence length="1507" mass="165822">MLVATSGPSLAGPGGSDASENGQQDGKDERRPPYTMHGVLHFVQHEWGRYEMERAKWEMERAELQARISFLQGERKGQENLRHDLVRRIKMLEYCLKQERAKCYRLSHNGEEPPEMDYRDEEEANKDAPTATATTEVDPFPPNLHGFKAGRLLLKQYLEEIGYSEAVMDVRAFRMKNLVNLMQQTDEDADVKRKKAKERSDSDSDNDEQRQELDMETADALHEFNFLEKSDDNWDGNVNAGQLEAKIERYRNEKRSKRNSGGSGGPNDETRGSKDFNDQSIEELDGHHSEKLAFKGKSKGEFADINEALGLVDDAIDIKDNFAGEDDDMRQTPKWNLALTLRSHLDSVRAMQFHPVEPVLFTTSEDSTCKMWNLDMKTKEDKYVEIEPAYTFRGHYGPSLCLDLSPTGDHLYTGGFDGVICCWSIPLNISDVYDKYDSAVLVERLVGHTDAVWSVAYHSSDTRLVSASADKTIRVWEPGMFGDSPLLKTYTGWVENSTPTSLDFVSTETQQLLTAFKSNIAGILDIETGQNVVKFDFGEDATNGSDVNKILSHPTMPMTITGGEDRKLRYFDNRTGELVHAAIAHVESISSLAVDPNGLYLLSGSHDGSLRLWNMEKRVCLQEVAAHRKKLDASVNTVAFHPSRPYIGSAGADALAKVFTTSSISFEDPIIDQMNYGQNGIAFQQIEMDTDVKNVELASSMTASSSTPVPPPPQVAATTYYPMHSAPTPNIPMPFLQQAGEVYVGPGAQKEAGLVGLGLKKLRSRDKDRLYDAKRYAMDISIKQIMLRQQQVHQQNQQKQQMYAQALSLMARVYVGSISFEIREDMLRKAMEPFGPIKTLNMSWDAGSGHHKGFAFLEYEVPEAASLAQEQMNGLLMGGRNLKVLPTRLFNQNQMGRTTPSTPQAQPIIDMVMTEAKKYYRVYVASVHPDLSETDVKSVFEAFGEVVSCRLARNAVKGGHRGFGYIEFNNATSMTEAVAGMNMFDLGGQFLRVGRCVTPPEALNYIVPAAPSALPQSTAMALAAATAKVQALEATQGSSSPSGSSQMNPFNSSTPPGGYSATSYYSPLPEKYLYLWSLFGYMYIYEIFLKPKSNGSAGAASPSTSTLFGQRDASPVFASPKAASPAPPPPPPPPPVAANPTSLAPPSPVPPPQPPIAAFAEPIAPPLPPPSPEPAPVEDDRPAWERFMKKDPEPRSRAEVPMEVDDVKPDVKPIPPKAAANIPPPGLLKVPQPTVVVPRLHSKEKTKESKSIFDRIKVHATLNPGEIATFGPTESSGALEEDEDDETGPLAITSGSSGKGDIQSLALTIMDGGSQVQLIKAKAEKDAAYKEAAKKAAKIKRKTKPVKASNTKGPKLNSDAALAAAEKAGAMSDQIIDKEVNKDEATLASQEGLEIRGNDSRHLLMTKLMRVNRSQILMLKNMVSAEEIDDLLEDEIKEECSKYGDVEDVLIVNDEANDVVKIFVKFSTTNQVDDAKKALDGRFFGGRTISASVYDQALFDHEDYSGY</sequence>
<dbReference type="InterPro" id="IPR013258">
    <property type="entry name" value="Striatin_N"/>
</dbReference>
<dbReference type="PANTHER" id="PTHR15653">
    <property type="entry name" value="STRIATIN"/>
    <property type="match status" value="1"/>
</dbReference>
<dbReference type="Proteomes" id="UP000887575">
    <property type="component" value="Unassembled WGS sequence"/>
</dbReference>
<keyword evidence="7 16" id="KW-0853">WD repeat</keyword>
<comment type="subcellular location">
    <subcellularLocation>
        <location evidence="2">Cytoplasm</location>
    </subcellularLocation>
    <subcellularLocation>
        <location evidence="1">Nucleus</location>
    </subcellularLocation>
</comment>
<dbReference type="PRINTS" id="PR00320">
    <property type="entry name" value="GPROTEINBRPT"/>
</dbReference>
<organism evidence="20 21">
    <name type="scientific">Mesorhabditis belari</name>
    <dbReference type="NCBI Taxonomy" id="2138241"/>
    <lineage>
        <taxon>Eukaryota</taxon>
        <taxon>Metazoa</taxon>
        <taxon>Ecdysozoa</taxon>
        <taxon>Nematoda</taxon>
        <taxon>Chromadorea</taxon>
        <taxon>Rhabditida</taxon>
        <taxon>Rhabditina</taxon>
        <taxon>Rhabditomorpha</taxon>
        <taxon>Rhabditoidea</taxon>
        <taxon>Rhabditidae</taxon>
        <taxon>Mesorhabditinae</taxon>
        <taxon>Mesorhabditis</taxon>
    </lineage>
</organism>
<dbReference type="GO" id="GO:0005737">
    <property type="term" value="C:cytoplasm"/>
    <property type="evidence" value="ECO:0007669"/>
    <property type="project" value="UniProtKB-SubCell"/>
</dbReference>
<evidence type="ECO:0000256" key="7">
    <source>
        <dbReference type="ARBA" id="ARBA00022574"/>
    </source>
</evidence>
<feature type="domain" description="RRM" evidence="19">
    <location>
        <begin position="1415"/>
        <end position="1496"/>
    </location>
</feature>
<comment type="similarity">
    <text evidence="4">Belongs to the WD repeat striatin family.</text>
</comment>
<dbReference type="InterPro" id="IPR006532">
    <property type="entry name" value="PUF60-like"/>
</dbReference>
<dbReference type="FunFam" id="2.130.10.10:FF:000498">
    <property type="entry name" value="Striatin 3"/>
    <property type="match status" value="1"/>
</dbReference>
<evidence type="ECO:0000256" key="12">
    <source>
        <dbReference type="ARBA" id="ARBA00023054"/>
    </source>
</evidence>
<dbReference type="SUPFAM" id="SSF54928">
    <property type="entry name" value="RNA-binding domain, RBD"/>
    <property type="match status" value="3"/>
</dbReference>
<dbReference type="InterPro" id="IPR015943">
    <property type="entry name" value="WD40/YVTN_repeat-like_dom_sf"/>
</dbReference>
<dbReference type="SMART" id="SM00360">
    <property type="entry name" value="RRM"/>
    <property type="match status" value="3"/>
</dbReference>
<evidence type="ECO:0000256" key="13">
    <source>
        <dbReference type="ARBA" id="ARBA00023187"/>
    </source>
</evidence>
<evidence type="ECO:0000259" key="19">
    <source>
        <dbReference type="PROSITE" id="PS50102"/>
    </source>
</evidence>
<evidence type="ECO:0000256" key="6">
    <source>
        <dbReference type="ARBA" id="ARBA00022553"/>
    </source>
</evidence>
<dbReference type="Gene3D" id="3.30.70.330">
    <property type="match status" value="3"/>
</dbReference>
<dbReference type="GO" id="GO:0005516">
    <property type="term" value="F:calmodulin binding"/>
    <property type="evidence" value="ECO:0007669"/>
    <property type="project" value="UniProtKB-KW"/>
</dbReference>
<dbReference type="CDD" id="cd12370">
    <property type="entry name" value="RRM1_PUF60"/>
    <property type="match status" value="1"/>
</dbReference>
<dbReference type="InterPro" id="IPR035979">
    <property type="entry name" value="RBD_domain_sf"/>
</dbReference>
<feature type="domain" description="RRM" evidence="19">
    <location>
        <begin position="920"/>
        <end position="998"/>
    </location>
</feature>
<feature type="compositionally biased region" description="Pro residues" evidence="18">
    <location>
        <begin position="1212"/>
        <end position="1226"/>
    </location>
</feature>
<dbReference type="InterPro" id="IPR020472">
    <property type="entry name" value="WD40_PAC1"/>
</dbReference>
<dbReference type="SMART" id="SM00361">
    <property type="entry name" value="RRM_1"/>
    <property type="match status" value="2"/>
</dbReference>
<dbReference type="FunFam" id="3.30.70.330:FF:000382">
    <property type="entry name" value="G-patch domain-containing protein"/>
    <property type="match status" value="1"/>
</dbReference>
<dbReference type="InterPro" id="IPR051488">
    <property type="entry name" value="WD_repeat_striatin"/>
</dbReference>
<feature type="compositionally biased region" description="Basic and acidic residues" evidence="18">
    <location>
        <begin position="1178"/>
        <end position="1211"/>
    </location>
</feature>
<dbReference type="InterPro" id="IPR034211">
    <property type="entry name" value="PUF60_RRM2"/>
</dbReference>
<keyword evidence="8" id="KW-0507">mRNA processing</keyword>
<feature type="compositionally biased region" description="Pro residues" evidence="18">
    <location>
        <begin position="1125"/>
        <end position="1155"/>
    </location>
</feature>
<dbReference type="Pfam" id="PF00076">
    <property type="entry name" value="RRM_1"/>
    <property type="match status" value="3"/>
</dbReference>
<evidence type="ECO:0000256" key="8">
    <source>
        <dbReference type="ARBA" id="ARBA00022664"/>
    </source>
</evidence>
<feature type="region of interest" description="Disordered" evidence="18">
    <location>
        <begin position="1117"/>
        <end position="1231"/>
    </location>
</feature>
<dbReference type="Gene3D" id="1.20.5.300">
    <property type="match status" value="1"/>
</dbReference>
<evidence type="ECO:0000256" key="3">
    <source>
        <dbReference type="ARBA" id="ARBA00005987"/>
    </source>
</evidence>
<dbReference type="InterPro" id="IPR003954">
    <property type="entry name" value="RRM_euk-type"/>
</dbReference>
<keyword evidence="11 15" id="KW-0694">RNA-binding</keyword>
<dbReference type="PROSITE" id="PS50294">
    <property type="entry name" value="WD_REPEATS_REGION"/>
    <property type="match status" value="3"/>
</dbReference>
<dbReference type="GO" id="GO:0006397">
    <property type="term" value="P:mRNA processing"/>
    <property type="evidence" value="ECO:0007669"/>
    <property type="project" value="UniProtKB-KW"/>
</dbReference>
<keyword evidence="9" id="KW-0677">Repeat</keyword>
<evidence type="ECO:0000256" key="16">
    <source>
        <dbReference type="PROSITE-ProRule" id="PRU00221"/>
    </source>
</evidence>
<keyword evidence="13" id="KW-0508">mRNA splicing</keyword>
<dbReference type="Gene3D" id="2.130.10.10">
    <property type="entry name" value="YVTN repeat-like/Quinoprotein amine dehydrogenase"/>
    <property type="match status" value="2"/>
</dbReference>
<feature type="compositionally biased region" description="Basic and acidic residues" evidence="18">
    <location>
        <begin position="198"/>
        <end position="212"/>
    </location>
</feature>
<evidence type="ECO:0000256" key="17">
    <source>
        <dbReference type="SAM" id="Coils"/>
    </source>
</evidence>
<dbReference type="GO" id="GO:0003723">
    <property type="term" value="F:RNA binding"/>
    <property type="evidence" value="ECO:0007669"/>
    <property type="project" value="UniProtKB-UniRule"/>
</dbReference>
<feature type="coiled-coil region" evidence="17">
    <location>
        <begin position="54"/>
        <end position="81"/>
    </location>
</feature>
<evidence type="ECO:0000256" key="18">
    <source>
        <dbReference type="SAM" id="MobiDB-lite"/>
    </source>
</evidence>
<feature type="region of interest" description="Disordered" evidence="18">
    <location>
        <begin position="187"/>
        <end position="212"/>
    </location>
</feature>
<dbReference type="InterPro" id="IPR012677">
    <property type="entry name" value="Nucleotide-bd_a/b_plait_sf"/>
</dbReference>
<dbReference type="InterPro" id="IPR000504">
    <property type="entry name" value="RRM_dom"/>
</dbReference>
<accession>A0AAF3J721</accession>
<protein>
    <recommendedName>
        <fullName evidence="19">RRM domain-containing protein</fullName>
    </recommendedName>
</protein>
<keyword evidence="20" id="KW-1185">Reference proteome</keyword>
<feature type="region of interest" description="Disordered" evidence="18">
    <location>
        <begin position="245"/>
        <end position="276"/>
    </location>
</feature>
<dbReference type="Pfam" id="PF00400">
    <property type="entry name" value="WD40"/>
    <property type="match status" value="5"/>
</dbReference>
<keyword evidence="5" id="KW-0963">Cytoplasm</keyword>
<dbReference type="CDD" id="cd12371">
    <property type="entry name" value="RRM2_PUF60"/>
    <property type="match status" value="1"/>
</dbReference>
<dbReference type="InterPro" id="IPR019775">
    <property type="entry name" value="WD40_repeat_CS"/>
</dbReference>
<dbReference type="Pfam" id="PF08232">
    <property type="entry name" value="Striatin"/>
    <property type="match status" value="1"/>
</dbReference>
<evidence type="ECO:0000256" key="9">
    <source>
        <dbReference type="ARBA" id="ARBA00022737"/>
    </source>
</evidence>
<keyword evidence="12 17" id="KW-0175">Coiled coil</keyword>
<dbReference type="PANTHER" id="PTHR15653:SF0">
    <property type="entry name" value="CONNECTOR OF KINASE TO AP-1, ISOFORM E"/>
    <property type="match status" value="1"/>
</dbReference>
<evidence type="ECO:0000256" key="1">
    <source>
        <dbReference type="ARBA" id="ARBA00004123"/>
    </source>
</evidence>
<feature type="region of interest" description="Disordered" evidence="18">
    <location>
        <begin position="1034"/>
        <end position="1053"/>
    </location>
</feature>
<dbReference type="FunFam" id="1.20.5.300:FF:000001">
    <property type="entry name" value="striatin isoform X1"/>
    <property type="match status" value="1"/>
</dbReference>
<evidence type="ECO:0000256" key="14">
    <source>
        <dbReference type="ARBA" id="ARBA00023242"/>
    </source>
</evidence>
<dbReference type="SUPFAM" id="SSF50978">
    <property type="entry name" value="WD40 repeat-like"/>
    <property type="match status" value="1"/>
</dbReference>
<feature type="region of interest" description="Disordered" evidence="18">
    <location>
        <begin position="1266"/>
        <end position="1297"/>
    </location>
</feature>
<evidence type="ECO:0000256" key="10">
    <source>
        <dbReference type="ARBA" id="ARBA00022860"/>
    </source>
</evidence>
<dbReference type="GO" id="GO:0008380">
    <property type="term" value="P:RNA splicing"/>
    <property type="evidence" value="ECO:0007669"/>
    <property type="project" value="UniProtKB-KW"/>
</dbReference>
<feature type="repeat" description="WD" evidence="16">
    <location>
        <begin position="445"/>
        <end position="477"/>
    </location>
</feature>
<keyword evidence="10" id="KW-0112">Calmodulin-binding</keyword>
<dbReference type="PROSITE" id="PS00678">
    <property type="entry name" value="WD_REPEATS_1"/>
    <property type="match status" value="2"/>
</dbReference>
<dbReference type="CDD" id="cd00200">
    <property type="entry name" value="WD40"/>
    <property type="match status" value="1"/>
</dbReference>
<proteinExistence type="inferred from homology"/>
<dbReference type="PROSITE" id="PS50082">
    <property type="entry name" value="WD_REPEATS_2"/>
    <property type="match status" value="4"/>
</dbReference>
<dbReference type="PROSITE" id="PS50102">
    <property type="entry name" value="RRM"/>
    <property type="match status" value="3"/>
</dbReference>
<evidence type="ECO:0000313" key="20">
    <source>
        <dbReference type="Proteomes" id="UP000887575"/>
    </source>
</evidence>
<feature type="region of interest" description="Disordered" evidence="18">
    <location>
        <begin position="1"/>
        <end position="36"/>
    </location>
</feature>
<keyword evidence="14" id="KW-0539">Nucleus</keyword>
<dbReference type="InterPro" id="IPR001680">
    <property type="entry name" value="WD40_rpt"/>
</dbReference>
<evidence type="ECO:0000256" key="2">
    <source>
        <dbReference type="ARBA" id="ARBA00004496"/>
    </source>
</evidence>
<feature type="repeat" description="WD" evidence="16">
    <location>
        <begin position="392"/>
        <end position="425"/>
    </location>
</feature>
<evidence type="ECO:0000256" key="4">
    <source>
        <dbReference type="ARBA" id="ARBA00009616"/>
    </source>
</evidence>
<name>A0AAF3J721_9BILA</name>
<feature type="domain" description="RRM" evidence="19">
    <location>
        <begin position="811"/>
        <end position="889"/>
    </location>
</feature>
<dbReference type="InterPro" id="IPR034209">
    <property type="entry name" value="PUF60_RRM1"/>
</dbReference>
<feature type="repeat" description="WD" evidence="16">
    <location>
        <begin position="341"/>
        <end position="375"/>
    </location>
</feature>
<dbReference type="WBParaSite" id="MBELARI_LOCUS20247.1">
    <property type="protein sequence ID" value="MBELARI_LOCUS20247.1"/>
    <property type="gene ID" value="MBELARI_LOCUS20247"/>
</dbReference>
<dbReference type="NCBIfam" id="TIGR01645">
    <property type="entry name" value="half-pint"/>
    <property type="match status" value="1"/>
</dbReference>
<evidence type="ECO:0000256" key="5">
    <source>
        <dbReference type="ARBA" id="ARBA00022490"/>
    </source>
</evidence>
<comment type="similarity">
    <text evidence="3">Belongs to the RRM half pint family.</text>
</comment>
<evidence type="ECO:0000313" key="21">
    <source>
        <dbReference type="WBParaSite" id="MBELARI_LOCUS20247.1"/>
    </source>
</evidence>
<feature type="compositionally biased region" description="Pro residues" evidence="18">
    <location>
        <begin position="1163"/>
        <end position="1175"/>
    </location>
</feature>
<dbReference type="GO" id="GO:0005634">
    <property type="term" value="C:nucleus"/>
    <property type="evidence" value="ECO:0007669"/>
    <property type="project" value="UniProtKB-SubCell"/>
</dbReference>